<dbReference type="GO" id="GO:0016757">
    <property type="term" value="F:glycosyltransferase activity"/>
    <property type="evidence" value="ECO:0007669"/>
    <property type="project" value="UniProtKB-KW"/>
</dbReference>
<feature type="domain" description="Glycosyltransferase subfamily 4-like N-terminal" evidence="1">
    <location>
        <begin position="13"/>
        <end position="172"/>
    </location>
</feature>
<dbReference type="EMBL" id="JAIRBB010000010">
    <property type="protein sequence ID" value="MCG2431687.1"/>
    <property type="molecule type" value="Genomic_DNA"/>
</dbReference>
<sequence>MKILHYINNLGSGGAEKLLTDILPYFKQEGNEVYLIISNAEKNFEKYEKILSDSEIKFISLDRSFYNPFQIFKLIIFIKKYKIDIVHAHLFPTQYWLAIASYFIPKSVILIKTEHNANNKRRSISFLRFIEKHIYSRYTNIIAITNKVKENLENWIGTNFPIIVVKNGVNLSQIKAEIDKGTTYQLNYNLFNLLMVGSLDGYQKDQISLIDSLANLPDEVHLFLVGTGKAEADIKKHVIDSGFSNKVTFLGLRKDVYALMNSVDLNILSSNHEGLSGVTLESMASGKPFIGSDVAGIKEIVPSPIFLFPPKNPKALAKKILEIKNDEVLKNKMVKNSLEHVKSFDTSLMVENYLKIYKDSFSLNKNT</sequence>
<gene>
    <name evidence="2" type="ORF">K8344_11200</name>
</gene>
<comment type="caution">
    <text evidence="2">The sequence shown here is derived from an EMBL/GenBank/DDBJ whole genome shotgun (WGS) entry which is preliminary data.</text>
</comment>
<dbReference type="InterPro" id="IPR028098">
    <property type="entry name" value="Glyco_trans_4-like_N"/>
</dbReference>
<organism evidence="2 3">
    <name type="scientific">Aequorivita xiaoshiensis</name>
    <dbReference type="NCBI Taxonomy" id="2874476"/>
    <lineage>
        <taxon>Bacteria</taxon>
        <taxon>Pseudomonadati</taxon>
        <taxon>Bacteroidota</taxon>
        <taxon>Flavobacteriia</taxon>
        <taxon>Flavobacteriales</taxon>
        <taxon>Flavobacteriaceae</taxon>
        <taxon>Aequorivita</taxon>
    </lineage>
</organism>
<reference evidence="2" key="1">
    <citation type="submission" date="2021-09" db="EMBL/GenBank/DDBJ databases">
        <title>Genome of Aequorivita sp. strain F64183.</title>
        <authorList>
            <person name="Wang Y."/>
        </authorList>
    </citation>
    <scope>NUCLEOTIDE SEQUENCE</scope>
    <source>
        <strain evidence="2">F64183</strain>
    </source>
</reference>
<name>A0A9X1R4E5_9FLAO</name>
<keyword evidence="2" id="KW-0808">Transferase</keyword>
<dbReference type="Proteomes" id="UP001139462">
    <property type="component" value="Unassembled WGS sequence"/>
</dbReference>
<keyword evidence="3" id="KW-1185">Reference proteome</keyword>
<dbReference type="PANTHER" id="PTHR12526:SF630">
    <property type="entry name" value="GLYCOSYLTRANSFERASE"/>
    <property type="match status" value="1"/>
</dbReference>
<proteinExistence type="predicted"/>
<dbReference type="PANTHER" id="PTHR12526">
    <property type="entry name" value="GLYCOSYLTRANSFERASE"/>
    <property type="match status" value="1"/>
</dbReference>
<protein>
    <submittedName>
        <fullName evidence="2">Glycosyltransferase</fullName>
        <ecNumber evidence="2">2.4.-.-</ecNumber>
    </submittedName>
</protein>
<dbReference type="AlphaFoldDB" id="A0A9X1R4E5"/>
<dbReference type="SUPFAM" id="SSF53756">
    <property type="entry name" value="UDP-Glycosyltransferase/glycogen phosphorylase"/>
    <property type="match status" value="1"/>
</dbReference>
<dbReference type="Pfam" id="PF13692">
    <property type="entry name" value="Glyco_trans_1_4"/>
    <property type="match status" value="1"/>
</dbReference>
<keyword evidence="2" id="KW-0328">Glycosyltransferase</keyword>
<evidence type="ECO:0000313" key="2">
    <source>
        <dbReference type="EMBL" id="MCG2431687.1"/>
    </source>
</evidence>
<evidence type="ECO:0000313" key="3">
    <source>
        <dbReference type="Proteomes" id="UP001139462"/>
    </source>
</evidence>
<accession>A0A9X1R4E5</accession>
<dbReference type="RefSeq" id="WP_237608773.1">
    <property type="nucleotide sequence ID" value="NZ_JAIRBB010000010.1"/>
</dbReference>
<dbReference type="Pfam" id="PF13439">
    <property type="entry name" value="Glyco_transf_4"/>
    <property type="match status" value="1"/>
</dbReference>
<dbReference type="Gene3D" id="3.40.50.2000">
    <property type="entry name" value="Glycogen Phosphorylase B"/>
    <property type="match status" value="2"/>
</dbReference>
<dbReference type="EC" id="2.4.-.-" evidence="2"/>
<evidence type="ECO:0000259" key="1">
    <source>
        <dbReference type="Pfam" id="PF13439"/>
    </source>
</evidence>